<comment type="subcellular location">
    <subcellularLocation>
        <location evidence="6">Cell membrane</location>
        <topology evidence="6">Multi-pass membrane protein</topology>
    </subcellularLocation>
    <subcellularLocation>
        <location evidence="1">Membrane</location>
        <topology evidence="1">Multi-pass membrane protein</topology>
    </subcellularLocation>
</comment>
<keyword evidence="9" id="KW-1185">Reference proteome</keyword>
<dbReference type="InterPro" id="IPR001626">
    <property type="entry name" value="ABC_TroCD"/>
</dbReference>
<evidence type="ECO:0000256" key="5">
    <source>
        <dbReference type="ARBA" id="ARBA00023136"/>
    </source>
</evidence>
<keyword evidence="6" id="KW-0813">Transport</keyword>
<keyword evidence="4 7" id="KW-1133">Transmembrane helix</keyword>
<feature type="transmembrane region" description="Helical" evidence="7">
    <location>
        <begin position="12"/>
        <end position="36"/>
    </location>
</feature>
<keyword evidence="5 7" id="KW-0472">Membrane</keyword>
<evidence type="ECO:0000256" key="6">
    <source>
        <dbReference type="RuleBase" id="RU003943"/>
    </source>
</evidence>
<reference evidence="8 9" key="1">
    <citation type="submission" date="2023-08" db="EMBL/GenBank/DDBJ databases">
        <title>Genome sequence of Thermaerobacter compostii strain Ins1, a spore-forming filamentous bacterium isolated from a deep geothermal reservoir.</title>
        <authorList>
            <person name="Bregnard D."/>
            <person name="Gonzalez D."/>
            <person name="Junier P."/>
        </authorList>
    </citation>
    <scope>NUCLEOTIDE SEQUENCE [LARGE SCALE GENOMIC DNA]</scope>
    <source>
        <strain evidence="8 9">Ins1</strain>
    </source>
</reference>
<feature type="transmembrane region" description="Helical" evidence="7">
    <location>
        <begin position="135"/>
        <end position="153"/>
    </location>
</feature>
<feature type="transmembrane region" description="Helical" evidence="7">
    <location>
        <begin position="222"/>
        <end position="243"/>
    </location>
</feature>
<evidence type="ECO:0000256" key="1">
    <source>
        <dbReference type="ARBA" id="ARBA00004141"/>
    </source>
</evidence>
<evidence type="ECO:0000313" key="9">
    <source>
        <dbReference type="Proteomes" id="UP001304683"/>
    </source>
</evidence>
<feature type="transmembrane region" description="Helical" evidence="7">
    <location>
        <begin position="165"/>
        <end position="188"/>
    </location>
</feature>
<proteinExistence type="inferred from homology"/>
<keyword evidence="3 6" id="KW-0812">Transmembrane</keyword>
<dbReference type="SUPFAM" id="SSF81345">
    <property type="entry name" value="ABC transporter involved in vitamin B12 uptake, BtuC"/>
    <property type="match status" value="1"/>
</dbReference>
<dbReference type="Gene3D" id="1.10.3470.10">
    <property type="entry name" value="ABC transporter involved in vitamin B12 uptake, BtuC"/>
    <property type="match status" value="1"/>
</dbReference>
<feature type="transmembrane region" description="Helical" evidence="7">
    <location>
        <begin position="45"/>
        <end position="62"/>
    </location>
</feature>
<evidence type="ECO:0000256" key="7">
    <source>
        <dbReference type="SAM" id="Phobius"/>
    </source>
</evidence>
<dbReference type="RefSeq" id="WP_318751092.1">
    <property type="nucleotide sequence ID" value="NZ_CP132508.1"/>
</dbReference>
<dbReference type="Proteomes" id="UP001304683">
    <property type="component" value="Chromosome"/>
</dbReference>
<feature type="transmembrane region" description="Helical" evidence="7">
    <location>
        <begin position="249"/>
        <end position="269"/>
    </location>
</feature>
<evidence type="ECO:0000313" key="8">
    <source>
        <dbReference type="EMBL" id="WPD19585.1"/>
    </source>
</evidence>
<sequence>MAGVTELFQYDFMVRALMAGTLVALLAPVVGTFLVLRRLSLMGDALAHVALAGLAGGLWLGVYPTGTALGLAVAAGAAMEALRARYRRHGELAVAITLAASVALAAVFFSLGGTGGIDLFAYLFGSVLTVSPADVTLIAGLTLAVLGVVAVLYRDLLALTLDEELARVTGLPVGALNGLFTMMAAAAVAASMRVVGVLLVSSLMVLPVAASLQVARSFRAALGLSVLFGQLAVGAGLVVAYWLNLPPGATVVLAAVVLLLGALAARRLWPDLGPA</sequence>
<dbReference type="InterPro" id="IPR037294">
    <property type="entry name" value="ABC_BtuC-like"/>
</dbReference>
<evidence type="ECO:0000256" key="3">
    <source>
        <dbReference type="ARBA" id="ARBA00022692"/>
    </source>
</evidence>
<evidence type="ECO:0000256" key="4">
    <source>
        <dbReference type="ARBA" id="ARBA00022989"/>
    </source>
</evidence>
<dbReference type="PANTHER" id="PTHR30477:SF0">
    <property type="entry name" value="METAL TRANSPORT SYSTEM MEMBRANE PROTEIN TM_0125-RELATED"/>
    <property type="match status" value="1"/>
</dbReference>
<protein>
    <submittedName>
        <fullName evidence="8">Metal ABC transporter permease</fullName>
    </submittedName>
</protein>
<dbReference type="EMBL" id="CP132508">
    <property type="protein sequence ID" value="WPD19585.1"/>
    <property type="molecule type" value="Genomic_DNA"/>
</dbReference>
<dbReference type="Pfam" id="PF00950">
    <property type="entry name" value="ABC-3"/>
    <property type="match status" value="1"/>
</dbReference>
<dbReference type="PANTHER" id="PTHR30477">
    <property type="entry name" value="ABC-TRANSPORTER METAL-BINDING PROTEIN"/>
    <property type="match status" value="1"/>
</dbReference>
<accession>A0ABZ0QQ17</accession>
<gene>
    <name evidence="8" type="ORF">Q5761_02635</name>
</gene>
<feature type="transmembrane region" description="Helical" evidence="7">
    <location>
        <begin position="93"/>
        <end position="123"/>
    </location>
</feature>
<feature type="transmembrane region" description="Helical" evidence="7">
    <location>
        <begin position="194"/>
        <end position="215"/>
    </location>
</feature>
<name>A0ABZ0QQ17_9FIRM</name>
<organism evidence="8 9">
    <name type="scientific">Thermaerobacter composti</name>
    <dbReference type="NCBI Taxonomy" id="554949"/>
    <lineage>
        <taxon>Bacteria</taxon>
        <taxon>Bacillati</taxon>
        <taxon>Bacillota</taxon>
        <taxon>Clostridia</taxon>
        <taxon>Eubacteriales</taxon>
        <taxon>Clostridiales Family XVII. Incertae Sedis</taxon>
        <taxon>Thermaerobacter</taxon>
    </lineage>
</organism>
<evidence type="ECO:0000256" key="2">
    <source>
        <dbReference type="ARBA" id="ARBA00008034"/>
    </source>
</evidence>
<comment type="similarity">
    <text evidence="2 6">Belongs to the ABC-3 integral membrane protein family.</text>
</comment>